<dbReference type="EMBL" id="JAEQNA010000001">
    <property type="protein sequence ID" value="MBL0419628.1"/>
    <property type="molecule type" value="Genomic_DNA"/>
</dbReference>
<evidence type="ECO:0000256" key="1">
    <source>
        <dbReference type="PROSITE-ProRule" id="PRU00473"/>
    </source>
</evidence>
<keyword evidence="6" id="KW-1185">Reference proteome</keyword>
<feature type="domain" description="OmpA-like" evidence="4">
    <location>
        <begin position="323"/>
        <end position="442"/>
    </location>
</feature>
<dbReference type="Proteomes" id="UP000613011">
    <property type="component" value="Unassembled WGS sequence"/>
</dbReference>
<dbReference type="Gene3D" id="1.25.40.590">
    <property type="entry name" value="Type IV / VI secretion system, DotU"/>
    <property type="match status" value="1"/>
</dbReference>
<dbReference type="InterPro" id="IPR017732">
    <property type="entry name" value="T4/T6SS_DotU"/>
</dbReference>
<feature type="region of interest" description="Disordered" evidence="2">
    <location>
        <begin position="1"/>
        <end position="52"/>
    </location>
</feature>
<dbReference type="InterPro" id="IPR038522">
    <property type="entry name" value="T4/T6SS_DotU_sf"/>
</dbReference>
<dbReference type="PANTHER" id="PTHR38033">
    <property type="entry name" value="MEMBRANE PROTEIN-RELATED"/>
    <property type="match status" value="1"/>
</dbReference>
<dbReference type="SUPFAM" id="SSF103088">
    <property type="entry name" value="OmpA-like"/>
    <property type="match status" value="1"/>
</dbReference>
<evidence type="ECO:0000259" key="4">
    <source>
        <dbReference type="PROSITE" id="PS51123"/>
    </source>
</evidence>
<keyword evidence="1 3" id="KW-0472">Membrane</keyword>
<dbReference type="Gene3D" id="3.30.1330.60">
    <property type="entry name" value="OmpA-like domain"/>
    <property type="match status" value="1"/>
</dbReference>
<reference evidence="5" key="1">
    <citation type="submission" date="2021-01" db="EMBL/GenBank/DDBJ databases">
        <title>Ramlibacter sp. strain AW1 16S ribosomal RNA gene Genome sequencing and assembly.</title>
        <authorList>
            <person name="Kang M."/>
        </authorList>
    </citation>
    <scope>NUCLEOTIDE SEQUENCE</scope>
    <source>
        <strain evidence="5">AW1</strain>
    </source>
</reference>
<dbReference type="GO" id="GO:0016020">
    <property type="term" value="C:membrane"/>
    <property type="evidence" value="ECO:0007669"/>
    <property type="project" value="UniProtKB-UniRule"/>
</dbReference>
<dbReference type="PROSITE" id="PS51123">
    <property type="entry name" value="OMPA_2"/>
    <property type="match status" value="1"/>
</dbReference>
<dbReference type="InterPro" id="IPR036737">
    <property type="entry name" value="OmpA-like_sf"/>
</dbReference>
<evidence type="ECO:0000313" key="6">
    <source>
        <dbReference type="Proteomes" id="UP000613011"/>
    </source>
</evidence>
<evidence type="ECO:0000256" key="2">
    <source>
        <dbReference type="SAM" id="MobiDB-lite"/>
    </source>
</evidence>
<protein>
    <submittedName>
        <fullName evidence="5">DotU family type VI secretion system protein</fullName>
    </submittedName>
</protein>
<feature type="compositionally biased region" description="Basic and acidic residues" evidence="2">
    <location>
        <begin position="406"/>
        <end position="416"/>
    </location>
</feature>
<dbReference type="NCBIfam" id="NF005444">
    <property type="entry name" value="PRK07033.1"/>
    <property type="match status" value="1"/>
</dbReference>
<dbReference type="InterPro" id="IPR017733">
    <property type="entry name" value="OmpA-like_dom_proteobacteria"/>
</dbReference>
<dbReference type="Pfam" id="PF09850">
    <property type="entry name" value="DotU"/>
    <property type="match status" value="1"/>
</dbReference>
<dbReference type="PANTHER" id="PTHR38033:SF1">
    <property type="entry name" value="DOTU FAMILY TYPE IV_VI SECRETION SYSTEM PROTEIN"/>
    <property type="match status" value="1"/>
</dbReference>
<accession>A0A936ZLS3</accession>
<comment type="caution">
    <text evidence="5">The sequence shown here is derived from an EMBL/GenBank/DDBJ whole genome shotgun (WGS) entry which is preliminary data.</text>
</comment>
<keyword evidence="3" id="KW-0812">Transmembrane</keyword>
<proteinExistence type="predicted"/>
<name>A0A936ZLS3_9BURK</name>
<gene>
    <name evidence="5" type="ORF">JI739_04620</name>
</gene>
<dbReference type="NCBIfam" id="NF038228">
    <property type="entry name" value="IcmH_DotU_IVB"/>
    <property type="match status" value="1"/>
</dbReference>
<feature type="region of interest" description="Disordered" evidence="2">
    <location>
        <begin position="406"/>
        <end position="430"/>
    </location>
</feature>
<sequence length="444" mass="47722">MSQGNDDPFASFERTVIKPRAGRGARPDAPGTPAPAPRAPAAAPPELDEAFGRDVSSNPLVAAASPLLSAYTRIRVTAQHPDPRELQATLATAVRRFEADARRAGVPNEQVIAGRYVLCTMLDEAASGTPWGGSGSWASHSLLVAFHNETWGGEKFFQLLDRVLQNPPPNRPLLELMAIALYLGFEGRYRVQANGASQLEGIRERVAQVLQEPDARGDRELSPHWSGERRADARIRDGVPVWVAAAVTAGVLAGVFLGLRIGINTETDPTFQALQAIDIRKPAAPALPPPPAVVAQPAPAPPRLASFLKPEIDAGQVEVRDHPDRSVVTIQGDGLFEPGSAELARRVQPLIGRIGQALGNVPGTVLVTGHTDSLPIRSLRYPSNWHLSRDRAEAVRTLLAKTVQPERLRAEGRADTEPLEANNSPAGRSRNRRVEIILHAAATP</sequence>
<dbReference type="NCBIfam" id="TIGR03349">
    <property type="entry name" value="IV_VI_DotU"/>
    <property type="match status" value="1"/>
</dbReference>
<dbReference type="Pfam" id="PF00691">
    <property type="entry name" value="OmpA"/>
    <property type="match status" value="1"/>
</dbReference>
<organism evidence="5 6">
    <name type="scientific">Ramlibacter aurantiacus</name>
    <dbReference type="NCBI Taxonomy" id="2801330"/>
    <lineage>
        <taxon>Bacteria</taxon>
        <taxon>Pseudomonadati</taxon>
        <taxon>Pseudomonadota</taxon>
        <taxon>Betaproteobacteria</taxon>
        <taxon>Burkholderiales</taxon>
        <taxon>Comamonadaceae</taxon>
        <taxon>Ramlibacter</taxon>
    </lineage>
</organism>
<dbReference type="NCBIfam" id="TIGR03350">
    <property type="entry name" value="type_VI_ompA"/>
    <property type="match status" value="1"/>
</dbReference>
<dbReference type="CDD" id="cd07185">
    <property type="entry name" value="OmpA_C-like"/>
    <property type="match status" value="1"/>
</dbReference>
<dbReference type="RefSeq" id="WP_201682642.1">
    <property type="nucleotide sequence ID" value="NZ_JAEQNA010000001.1"/>
</dbReference>
<dbReference type="InterPro" id="IPR006665">
    <property type="entry name" value="OmpA-like"/>
</dbReference>
<dbReference type="AlphaFoldDB" id="A0A936ZLS3"/>
<keyword evidence="3" id="KW-1133">Transmembrane helix</keyword>
<evidence type="ECO:0000256" key="3">
    <source>
        <dbReference type="SAM" id="Phobius"/>
    </source>
</evidence>
<feature type="transmembrane region" description="Helical" evidence="3">
    <location>
        <begin position="239"/>
        <end position="259"/>
    </location>
</feature>
<evidence type="ECO:0000313" key="5">
    <source>
        <dbReference type="EMBL" id="MBL0419628.1"/>
    </source>
</evidence>